<dbReference type="SUPFAM" id="SSF52317">
    <property type="entry name" value="Class I glutamine amidotransferase-like"/>
    <property type="match status" value="1"/>
</dbReference>
<comment type="caution">
    <text evidence="16">The sequence shown here is derived from an EMBL/GenBank/DDBJ whole genome shotgun (WGS) entry which is preliminary data.</text>
</comment>
<dbReference type="GO" id="GO:0006541">
    <property type="term" value="P:glutamine metabolic process"/>
    <property type="evidence" value="ECO:0007669"/>
    <property type="project" value="InterPro"/>
</dbReference>
<dbReference type="HAMAP" id="MF_01209">
    <property type="entry name" value="CPSase_S_chain"/>
    <property type="match status" value="1"/>
</dbReference>
<dbReference type="FunFam" id="3.40.50.880:FF:000016">
    <property type="entry name" value="Carbamoyl-phosphate synthase arginine-specific small chain"/>
    <property type="match status" value="1"/>
</dbReference>
<evidence type="ECO:0000256" key="14">
    <source>
        <dbReference type="ARBA" id="ARBA00049285"/>
    </source>
</evidence>
<keyword evidence="6" id="KW-0028">Amino-acid biosynthesis</keyword>
<evidence type="ECO:0000256" key="10">
    <source>
        <dbReference type="ARBA" id="ARBA00044168"/>
    </source>
</evidence>
<dbReference type="InterPro" id="IPR035686">
    <property type="entry name" value="CPSase_GATase1"/>
</dbReference>
<dbReference type="InterPro" id="IPR029062">
    <property type="entry name" value="Class_I_gatase-like"/>
</dbReference>
<dbReference type="NCBIfam" id="TIGR01368">
    <property type="entry name" value="CPSaseIIsmall"/>
    <property type="match status" value="1"/>
</dbReference>
<dbReference type="PROSITE" id="PS51273">
    <property type="entry name" value="GATASE_TYPE_1"/>
    <property type="match status" value="1"/>
</dbReference>
<protein>
    <recommendedName>
        <fullName evidence="10">Carbamoyl phosphate synthase arginine-specific small chain</fullName>
        <ecNumber evidence="3">6.3.5.5</ecNumber>
    </recommendedName>
    <alternativeName>
        <fullName evidence="12">Arginine-specific carbamoyl phosphate synthetase, glutamine chain</fullName>
    </alternativeName>
    <alternativeName>
        <fullName evidence="11">Glutamine-dependent carbamoyl phosphate synthetase</fullName>
    </alternativeName>
</protein>
<dbReference type="Gene3D" id="3.40.50.880">
    <property type="match status" value="1"/>
</dbReference>
<dbReference type="CDD" id="cd01744">
    <property type="entry name" value="GATase1_CPSase"/>
    <property type="match status" value="1"/>
</dbReference>
<reference evidence="16 17" key="1">
    <citation type="journal article" date="2020" name="Genomics">
        <title>Complete, high-quality genomes from long-read metagenomic sequencing of two wolf lichen thalli reveals enigmatic genome architecture.</title>
        <authorList>
            <person name="McKenzie S.K."/>
            <person name="Walston R.F."/>
            <person name="Allen J.L."/>
        </authorList>
    </citation>
    <scope>NUCLEOTIDE SEQUENCE [LARGE SCALE GENOMIC DNA]</scope>
    <source>
        <strain evidence="16">WasteWater1</strain>
    </source>
</reference>
<evidence type="ECO:0000256" key="11">
    <source>
        <dbReference type="ARBA" id="ARBA00044334"/>
    </source>
</evidence>
<dbReference type="GO" id="GO:0006526">
    <property type="term" value="P:L-arginine biosynthetic process"/>
    <property type="evidence" value="ECO:0007669"/>
    <property type="project" value="UniProtKB-KW"/>
</dbReference>
<evidence type="ECO:0000256" key="7">
    <source>
        <dbReference type="ARBA" id="ARBA00022741"/>
    </source>
</evidence>
<keyword evidence="17" id="KW-1185">Reference proteome</keyword>
<evidence type="ECO:0000256" key="1">
    <source>
        <dbReference type="ARBA" id="ARBA00005077"/>
    </source>
</evidence>
<dbReference type="GO" id="GO:0004088">
    <property type="term" value="F:carbamoyl-phosphate synthase (glutamine-hydrolyzing) activity"/>
    <property type="evidence" value="ECO:0007669"/>
    <property type="project" value="UniProtKB-EC"/>
</dbReference>
<dbReference type="AlphaFoldDB" id="A0A8H6F8P3"/>
<dbReference type="InterPro" id="IPR006274">
    <property type="entry name" value="CarbamoylP_synth_ssu"/>
</dbReference>
<dbReference type="RefSeq" id="XP_037148288.1">
    <property type="nucleotide sequence ID" value="XM_037296306.1"/>
</dbReference>
<keyword evidence="5" id="KW-0436">Ligase</keyword>
<evidence type="ECO:0000256" key="13">
    <source>
        <dbReference type="ARBA" id="ARBA00048816"/>
    </source>
</evidence>
<dbReference type="Pfam" id="PF00117">
    <property type="entry name" value="GATase"/>
    <property type="match status" value="1"/>
</dbReference>
<dbReference type="PANTHER" id="PTHR11405">
    <property type="entry name" value="CARBAMOYLTRANSFERASE FAMILY MEMBER"/>
    <property type="match status" value="1"/>
</dbReference>
<evidence type="ECO:0000313" key="16">
    <source>
        <dbReference type="EMBL" id="KAF6218853.1"/>
    </source>
</evidence>
<dbReference type="FunFam" id="3.50.30.20:FF:000003">
    <property type="entry name" value="Carbamoyl-phosphate synthase arginine-specific small chain"/>
    <property type="match status" value="1"/>
</dbReference>
<accession>A0A8H6F8P3</accession>
<keyword evidence="8" id="KW-0067">ATP-binding</keyword>
<gene>
    <name evidence="16" type="ORF">HO133_005396</name>
</gene>
<dbReference type="Proteomes" id="UP000593566">
    <property type="component" value="Unassembled WGS sequence"/>
</dbReference>
<evidence type="ECO:0000259" key="15">
    <source>
        <dbReference type="SMART" id="SM01097"/>
    </source>
</evidence>
<dbReference type="PANTHER" id="PTHR11405:SF4">
    <property type="entry name" value="CARBAMOYL-PHOSPHATE SYNTHASE ARGININE-SPECIFIC SMALL CHAIN"/>
    <property type="match status" value="1"/>
</dbReference>
<dbReference type="PRINTS" id="PR00097">
    <property type="entry name" value="ANTSNTHASEII"/>
</dbReference>
<evidence type="ECO:0000256" key="2">
    <source>
        <dbReference type="ARBA" id="ARBA00007800"/>
    </source>
</evidence>
<evidence type="ECO:0000256" key="8">
    <source>
        <dbReference type="ARBA" id="ARBA00022840"/>
    </source>
</evidence>
<keyword evidence="4" id="KW-0055">Arginine biosynthesis</keyword>
<dbReference type="EC" id="6.3.5.5" evidence="3"/>
<evidence type="ECO:0000256" key="9">
    <source>
        <dbReference type="ARBA" id="ARBA00044031"/>
    </source>
</evidence>
<feature type="domain" description="Carbamoyl-phosphate synthase small subunit N-terminal" evidence="15">
    <location>
        <begin position="53"/>
        <end position="193"/>
    </location>
</feature>
<evidence type="ECO:0000256" key="12">
    <source>
        <dbReference type="ARBA" id="ARBA00044340"/>
    </source>
</evidence>
<dbReference type="GO" id="GO:0005951">
    <property type="term" value="C:carbamoyl-phosphate synthase complex"/>
    <property type="evidence" value="ECO:0007669"/>
    <property type="project" value="TreeGrafter"/>
</dbReference>
<evidence type="ECO:0000313" key="17">
    <source>
        <dbReference type="Proteomes" id="UP000593566"/>
    </source>
</evidence>
<dbReference type="PRINTS" id="PR00099">
    <property type="entry name" value="CPSGATASE"/>
</dbReference>
<comment type="catalytic activity">
    <reaction evidence="14">
        <text>L-glutamine + H2O = L-glutamate + NH4(+)</text>
        <dbReference type="Rhea" id="RHEA:15889"/>
        <dbReference type="ChEBI" id="CHEBI:15377"/>
        <dbReference type="ChEBI" id="CHEBI:28938"/>
        <dbReference type="ChEBI" id="CHEBI:29985"/>
        <dbReference type="ChEBI" id="CHEBI:58359"/>
    </reaction>
</comment>
<comment type="catalytic activity">
    <reaction evidence="13">
        <text>hydrogencarbonate + L-glutamine + 2 ATP + H2O = carbamoyl phosphate + L-glutamate + 2 ADP + phosphate + 2 H(+)</text>
        <dbReference type="Rhea" id="RHEA:18633"/>
        <dbReference type="ChEBI" id="CHEBI:15377"/>
        <dbReference type="ChEBI" id="CHEBI:15378"/>
        <dbReference type="ChEBI" id="CHEBI:17544"/>
        <dbReference type="ChEBI" id="CHEBI:29985"/>
        <dbReference type="ChEBI" id="CHEBI:30616"/>
        <dbReference type="ChEBI" id="CHEBI:43474"/>
        <dbReference type="ChEBI" id="CHEBI:58228"/>
        <dbReference type="ChEBI" id="CHEBI:58359"/>
        <dbReference type="ChEBI" id="CHEBI:456216"/>
        <dbReference type="EC" id="6.3.5.5"/>
    </reaction>
</comment>
<comment type="pathway">
    <text evidence="1">Amino-acid biosynthesis; L-arginine biosynthesis; carbamoyl phosphate from bicarbonate: step 1/1.</text>
</comment>
<dbReference type="SUPFAM" id="SSF52021">
    <property type="entry name" value="Carbamoyl phosphate synthetase, small subunit N-terminal domain"/>
    <property type="match status" value="1"/>
</dbReference>
<dbReference type="EMBL" id="JACCJB010000021">
    <property type="protein sequence ID" value="KAF6218853.1"/>
    <property type="molecule type" value="Genomic_DNA"/>
</dbReference>
<dbReference type="PRINTS" id="PR00096">
    <property type="entry name" value="GATASE"/>
</dbReference>
<sequence length="469" mass="51558">MIAALSKHVAARPTSPNLKLALTRGTRRHATVADAAFPRSPMIRPRAAPAYQQPATLTIRDGPIFSGQSFGSCRDVSGEAVFTTSIVGYNESLTDPSYRGQILVFTQPLIGNYGVPSREARDEFNLLKHFESEYIQPAGVVVADVARKYSHWTAIQSLGDWCTQQGVAAITGVDTRAIVTFLRERGSELGKISIGEAYDADQDEAFQDPANVNLVKQVSTKAPFHIASAGDLHIALIDCGVKEGILRSLSQRGASVTVFPWDFPIDRLAHHFDGVFISNGPGDPTYCVPTVEALRNLMGSSQIPVFGICLGHQLLALAAGAKTTKLKYGNRAHNIPCLDLTTGRCHITSQNHGYAVDANTLPPDFKEYWVNLNDSSNEGMIHKSRPIFSTQFHPEAKGGPMDTAFLFDVYLESVRRYKDTRRLLFPNNDHRVESLLFNTLTNARVGVRTDSINFAEGMQQQKQDNRDLV</sequence>
<evidence type="ECO:0000256" key="3">
    <source>
        <dbReference type="ARBA" id="ARBA00012738"/>
    </source>
</evidence>
<dbReference type="InterPro" id="IPR017926">
    <property type="entry name" value="GATASE"/>
</dbReference>
<dbReference type="InterPro" id="IPR002474">
    <property type="entry name" value="CarbamoylP_synth_ssu_N"/>
</dbReference>
<evidence type="ECO:0000256" key="6">
    <source>
        <dbReference type="ARBA" id="ARBA00022605"/>
    </source>
</evidence>
<dbReference type="GeneID" id="59333802"/>
<dbReference type="GO" id="GO:0006207">
    <property type="term" value="P:'de novo' pyrimidine nucleobase biosynthetic process"/>
    <property type="evidence" value="ECO:0007669"/>
    <property type="project" value="InterPro"/>
</dbReference>
<dbReference type="Gene3D" id="3.50.30.20">
    <property type="entry name" value="Carbamoyl-phosphate synthase small subunit, N-terminal domain"/>
    <property type="match status" value="1"/>
</dbReference>
<organism evidence="16 17">
    <name type="scientific">Letharia lupina</name>
    <dbReference type="NCBI Taxonomy" id="560253"/>
    <lineage>
        <taxon>Eukaryota</taxon>
        <taxon>Fungi</taxon>
        <taxon>Dikarya</taxon>
        <taxon>Ascomycota</taxon>
        <taxon>Pezizomycotina</taxon>
        <taxon>Lecanoromycetes</taxon>
        <taxon>OSLEUM clade</taxon>
        <taxon>Lecanoromycetidae</taxon>
        <taxon>Lecanorales</taxon>
        <taxon>Lecanorineae</taxon>
        <taxon>Parmeliaceae</taxon>
        <taxon>Letharia</taxon>
    </lineage>
</organism>
<evidence type="ECO:0000256" key="4">
    <source>
        <dbReference type="ARBA" id="ARBA00022571"/>
    </source>
</evidence>
<name>A0A8H6F8P3_9LECA</name>
<dbReference type="SMART" id="SM01097">
    <property type="entry name" value="CPSase_sm_chain"/>
    <property type="match status" value="1"/>
</dbReference>
<comment type="subunit">
    <text evidence="9">Heterodimer composed of 2 chains; the small (or glutamine) chain promotes the hydrolysis of glutamine to ammonia, which is used by the large (or ammonia) chain to synthesize carbamoyl phosphate.</text>
</comment>
<dbReference type="InterPro" id="IPR036480">
    <property type="entry name" value="CarbP_synth_ssu_N_sf"/>
</dbReference>
<dbReference type="GO" id="GO:0005524">
    <property type="term" value="F:ATP binding"/>
    <property type="evidence" value="ECO:0007669"/>
    <property type="project" value="UniProtKB-KW"/>
</dbReference>
<evidence type="ECO:0000256" key="5">
    <source>
        <dbReference type="ARBA" id="ARBA00022598"/>
    </source>
</evidence>
<proteinExistence type="inferred from homology"/>
<keyword evidence="7" id="KW-0547">Nucleotide-binding</keyword>
<dbReference type="NCBIfam" id="NF009475">
    <property type="entry name" value="PRK12838.1"/>
    <property type="match status" value="1"/>
</dbReference>
<comment type="similarity">
    <text evidence="2">Belongs to the CarA family.</text>
</comment>
<dbReference type="Pfam" id="PF00988">
    <property type="entry name" value="CPSase_sm_chain"/>
    <property type="match status" value="1"/>
</dbReference>